<feature type="disulfide bond" evidence="3">
    <location>
        <begin position="44"/>
        <end position="59"/>
    </location>
</feature>
<dbReference type="Gene3D" id="4.10.400.10">
    <property type="entry name" value="Low-density Lipoprotein Receptor"/>
    <property type="match status" value="1"/>
</dbReference>
<gene>
    <name evidence="5" type="ORF">ElyMa_005638900</name>
</gene>
<dbReference type="AlphaFoldDB" id="A0AAV4F8M1"/>
<accession>A0AAV4F8M1</accession>
<feature type="domain" description="CUB" evidence="4">
    <location>
        <begin position="75"/>
        <end position="184"/>
    </location>
</feature>
<evidence type="ECO:0000259" key="4">
    <source>
        <dbReference type="PROSITE" id="PS01180"/>
    </source>
</evidence>
<evidence type="ECO:0000256" key="2">
    <source>
        <dbReference type="ARBA" id="ARBA00023157"/>
    </source>
</evidence>
<keyword evidence="2 3" id="KW-1015">Disulfide bond</keyword>
<evidence type="ECO:0000313" key="6">
    <source>
        <dbReference type="Proteomes" id="UP000762676"/>
    </source>
</evidence>
<evidence type="ECO:0000313" key="5">
    <source>
        <dbReference type="EMBL" id="GFR69713.1"/>
    </source>
</evidence>
<keyword evidence="1" id="KW-0677">Repeat</keyword>
<dbReference type="Gene3D" id="2.60.120.290">
    <property type="entry name" value="Spermadhesin, CUB domain"/>
    <property type="match status" value="1"/>
</dbReference>
<dbReference type="EMBL" id="BMAT01011273">
    <property type="protein sequence ID" value="GFR69713.1"/>
    <property type="molecule type" value="Genomic_DNA"/>
</dbReference>
<sequence>MSGLRWHLGACGERRPSVCMQPACELHTRRCADGSGCVRLTLLCDGVWDCPDGSDEEACGVSAASINAQDSAHRCGFSAQTANGYFRFPTSLHEYPPFSRCVWTIQTVPLSFINITITNLDIESQYDFLSVYKGRQSTEDLVQTFTGTLNSSVSVTIPDWLATITFKADATISGKGFIVLWKTGEVFNILVNGQTGKFIKIIERPAQNWFHKRSRLMDSELRFHSSKFSKH</sequence>
<organism evidence="5 6">
    <name type="scientific">Elysia marginata</name>
    <dbReference type="NCBI Taxonomy" id="1093978"/>
    <lineage>
        <taxon>Eukaryota</taxon>
        <taxon>Metazoa</taxon>
        <taxon>Spiralia</taxon>
        <taxon>Lophotrochozoa</taxon>
        <taxon>Mollusca</taxon>
        <taxon>Gastropoda</taxon>
        <taxon>Heterobranchia</taxon>
        <taxon>Euthyneura</taxon>
        <taxon>Panpulmonata</taxon>
        <taxon>Sacoglossa</taxon>
        <taxon>Placobranchoidea</taxon>
        <taxon>Plakobranchidae</taxon>
        <taxon>Elysia</taxon>
    </lineage>
</organism>
<dbReference type="PROSITE" id="PS01180">
    <property type="entry name" value="CUB"/>
    <property type="match status" value="1"/>
</dbReference>
<dbReference type="SMART" id="SM00192">
    <property type="entry name" value="LDLa"/>
    <property type="match status" value="1"/>
</dbReference>
<dbReference type="InterPro" id="IPR036055">
    <property type="entry name" value="LDL_receptor-like_sf"/>
</dbReference>
<evidence type="ECO:0000256" key="1">
    <source>
        <dbReference type="ARBA" id="ARBA00022737"/>
    </source>
</evidence>
<dbReference type="InterPro" id="IPR023415">
    <property type="entry name" value="LDLR_class-A_CS"/>
</dbReference>
<dbReference type="CDD" id="cd00041">
    <property type="entry name" value="CUB"/>
    <property type="match status" value="1"/>
</dbReference>
<dbReference type="SMART" id="SM00042">
    <property type="entry name" value="CUB"/>
    <property type="match status" value="1"/>
</dbReference>
<dbReference type="SUPFAM" id="SSF49854">
    <property type="entry name" value="Spermadhesin, CUB domain"/>
    <property type="match status" value="1"/>
</dbReference>
<dbReference type="InterPro" id="IPR000859">
    <property type="entry name" value="CUB_dom"/>
</dbReference>
<comment type="caution">
    <text evidence="3">Lacks conserved residue(s) required for the propagation of feature annotation.</text>
</comment>
<dbReference type="PROSITE" id="PS01209">
    <property type="entry name" value="LDLRA_1"/>
    <property type="match status" value="1"/>
</dbReference>
<dbReference type="PANTHER" id="PTHR24251:SF30">
    <property type="entry name" value="MEMBRANE FRIZZLED-RELATED PROTEIN"/>
    <property type="match status" value="1"/>
</dbReference>
<proteinExistence type="predicted"/>
<comment type="caution">
    <text evidence="5">The sequence shown here is derived from an EMBL/GenBank/DDBJ whole genome shotgun (WGS) entry which is preliminary data.</text>
</comment>
<keyword evidence="6" id="KW-1185">Reference proteome</keyword>
<dbReference type="InterPro" id="IPR035914">
    <property type="entry name" value="Sperma_CUB_dom_sf"/>
</dbReference>
<reference evidence="5 6" key="1">
    <citation type="journal article" date="2021" name="Elife">
        <title>Chloroplast acquisition without the gene transfer in kleptoplastic sea slugs, Plakobranchus ocellatus.</title>
        <authorList>
            <person name="Maeda T."/>
            <person name="Takahashi S."/>
            <person name="Yoshida T."/>
            <person name="Shimamura S."/>
            <person name="Takaki Y."/>
            <person name="Nagai Y."/>
            <person name="Toyoda A."/>
            <person name="Suzuki Y."/>
            <person name="Arimoto A."/>
            <person name="Ishii H."/>
            <person name="Satoh N."/>
            <person name="Nishiyama T."/>
            <person name="Hasebe M."/>
            <person name="Maruyama T."/>
            <person name="Minagawa J."/>
            <person name="Obokata J."/>
            <person name="Shigenobu S."/>
        </authorList>
    </citation>
    <scope>NUCLEOTIDE SEQUENCE [LARGE SCALE GENOMIC DNA]</scope>
</reference>
<dbReference type="Pfam" id="PF00431">
    <property type="entry name" value="CUB"/>
    <property type="match status" value="1"/>
</dbReference>
<dbReference type="CDD" id="cd00112">
    <property type="entry name" value="LDLa"/>
    <property type="match status" value="1"/>
</dbReference>
<dbReference type="PROSITE" id="PS50068">
    <property type="entry name" value="LDLRA_2"/>
    <property type="match status" value="1"/>
</dbReference>
<dbReference type="Proteomes" id="UP000762676">
    <property type="component" value="Unassembled WGS sequence"/>
</dbReference>
<protein>
    <submittedName>
        <fullName evidence="5">Fibropellin-1</fullName>
    </submittedName>
</protein>
<dbReference type="SUPFAM" id="SSF57424">
    <property type="entry name" value="LDL receptor-like module"/>
    <property type="match status" value="1"/>
</dbReference>
<dbReference type="InterPro" id="IPR002172">
    <property type="entry name" value="LDrepeatLR_classA_rpt"/>
</dbReference>
<name>A0AAV4F8M1_9GAST</name>
<dbReference type="PANTHER" id="PTHR24251">
    <property type="entry name" value="OVOCHYMASE-RELATED"/>
    <property type="match status" value="1"/>
</dbReference>
<evidence type="ECO:0000256" key="3">
    <source>
        <dbReference type="PROSITE-ProRule" id="PRU00124"/>
    </source>
</evidence>
<dbReference type="Pfam" id="PF00057">
    <property type="entry name" value="Ldl_recept_a"/>
    <property type="match status" value="1"/>
</dbReference>